<reference evidence="1" key="2">
    <citation type="submission" date="2020-09" db="EMBL/GenBank/DDBJ databases">
        <authorList>
            <person name="Sun Q."/>
            <person name="Zhou Y."/>
        </authorList>
    </citation>
    <scope>NUCLEOTIDE SEQUENCE</scope>
    <source>
        <strain evidence="1">CGMCC 1.15519</strain>
    </source>
</reference>
<name>A0A916ZUK2_9SPHN</name>
<evidence type="ECO:0000313" key="1">
    <source>
        <dbReference type="EMBL" id="GGE14922.1"/>
    </source>
</evidence>
<evidence type="ECO:0000313" key="2">
    <source>
        <dbReference type="Proteomes" id="UP000635071"/>
    </source>
</evidence>
<organism evidence="1 2">
    <name type="scientific">Sandarakinorhabdus glacialis</name>
    <dbReference type="NCBI Taxonomy" id="1614636"/>
    <lineage>
        <taxon>Bacteria</taxon>
        <taxon>Pseudomonadati</taxon>
        <taxon>Pseudomonadota</taxon>
        <taxon>Alphaproteobacteria</taxon>
        <taxon>Sphingomonadales</taxon>
        <taxon>Sphingosinicellaceae</taxon>
        <taxon>Sandarakinorhabdus</taxon>
    </lineage>
</organism>
<dbReference type="EMBL" id="BMJM01000007">
    <property type="protein sequence ID" value="GGE14922.1"/>
    <property type="molecule type" value="Genomic_DNA"/>
</dbReference>
<dbReference type="AlphaFoldDB" id="A0A916ZUK2"/>
<sequence>MGAVKGGRAGYEQRVHILHTLPVTPAKAGAHLLDIPEMGPGLRRGDEIREGA</sequence>
<protein>
    <submittedName>
        <fullName evidence="1">Uncharacterized protein</fullName>
    </submittedName>
</protein>
<dbReference type="Proteomes" id="UP000635071">
    <property type="component" value="Unassembled WGS sequence"/>
</dbReference>
<comment type="caution">
    <text evidence="1">The sequence shown here is derived from an EMBL/GenBank/DDBJ whole genome shotgun (WGS) entry which is preliminary data.</text>
</comment>
<accession>A0A916ZUK2</accession>
<reference evidence="1" key="1">
    <citation type="journal article" date="2014" name="Int. J. Syst. Evol. Microbiol.">
        <title>Complete genome sequence of Corynebacterium casei LMG S-19264T (=DSM 44701T), isolated from a smear-ripened cheese.</title>
        <authorList>
            <consortium name="US DOE Joint Genome Institute (JGI-PGF)"/>
            <person name="Walter F."/>
            <person name="Albersmeier A."/>
            <person name="Kalinowski J."/>
            <person name="Ruckert C."/>
        </authorList>
    </citation>
    <scope>NUCLEOTIDE SEQUENCE</scope>
    <source>
        <strain evidence="1">CGMCC 1.15519</strain>
    </source>
</reference>
<gene>
    <name evidence="1" type="ORF">GCM10011529_21640</name>
</gene>
<proteinExistence type="predicted"/>
<keyword evidence="2" id="KW-1185">Reference proteome</keyword>